<dbReference type="InterPro" id="IPR011016">
    <property type="entry name" value="Znf_RING-CH"/>
</dbReference>
<keyword evidence="4" id="KW-1133">Transmembrane helix</keyword>
<dbReference type="Pfam" id="PF12906">
    <property type="entry name" value="RINGv"/>
    <property type="match status" value="1"/>
</dbReference>
<dbReference type="Proteomes" id="UP000013827">
    <property type="component" value="Unassembled WGS sequence"/>
</dbReference>
<evidence type="ECO:0000313" key="6">
    <source>
        <dbReference type="EnsemblProtists" id="EOD25648"/>
    </source>
</evidence>
<dbReference type="PANTHER" id="PTHR46347:SF1">
    <property type="entry name" value="RING_FYVE_PHD ZINC FINGER SUPERFAMILY PROTEIN"/>
    <property type="match status" value="1"/>
</dbReference>
<feature type="transmembrane region" description="Helical" evidence="4">
    <location>
        <begin position="74"/>
        <end position="99"/>
    </location>
</feature>
<dbReference type="SMART" id="SM00744">
    <property type="entry name" value="RINGv"/>
    <property type="match status" value="1"/>
</dbReference>
<name>A0A0D3JQ63_EMIH1</name>
<reference evidence="6" key="2">
    <citation type="submission" date="2024-10" db="UniProtKB">
        <authorList>
            <consortium name="EnsemblProtists"/>
        </authorList>
    </citation>
    <scope>IDENTIFICATION</scope>
</reference>
<keyword evidence="2" id="KW-0863">Zinc-finger</keyword>
<dbReference type="RefSeq" id="XP_005778077.1">
    <property type="nucleotide sequence ID" value="XM_005778020.1"/>
</dbReference>
<dbReference type="Gene3D" id="3.30.40.10">
    <property type="entry name" value="Zinc/RING finger domain, C3HC4 (zinc finger)"/>
    <property type="match status" value="1"/>
</dbReference>
<evidence type="ECO:0000256" key="2">
    <source>
        <dbReference type="ARBA" id="ARBA00022771"/>
    </source>
</evidence>
<evidence type="ECO:0000256" key="4">
    <source>
        <dbReference type="SAM" id="Phobius"/>
    </source>
</evidence>
<keyword evidence="3" id="KW-0862">Zinc</keyword>
<dbReference type="PaxDb" id="2903-EOD25648"/>
<dbReference type="GO" id="GO:0008270">
    <property type="term" value="F:zinc ion binding"/>
    <property type="evidence" value="ECO:0007669"/>
    <property type="project" value="UniProtKB-KW"/>
</dbReference>
<evidence type="ECO:0000256" key="1">
    <source>
        <dbReference type="ARBA" id="ARBA00022723"/>
    </source>
</evidence>
<dbReference type="HOGENOM" id="CLU_1673837_0_0_1"/>
<evidence type="ECO:0000313" key="7">
    <source>
        <dbReference type="Proteomes" id="UP000013827"/>
    </source>
</evidence>
<keyword evidence="4" id="KW-0472">Membrane</keyword>
<dbReference type="GeneID" id="17271193"/>
<dbReference type="EnsemblProtists" id="EOD25648">
    <property type="protein sequence ID" value="EOD25648"/>
    <property type="gene ID" value="EMIHUDRAFT_237427"/>
</dbReference>
<evidence type="ECO:0000256" key="3">
    <source>
        <dbReference type="ARBA" id="ARBA00022833"/>
    </source>
</evidence>
<reference evidence="7" key="1">
    <citation type="journal article" date="2013" name="Nature">
        <title>Pan genome of the phytoplankton Emiliania underpins its global distribution.</title>
        <authorList>
            <person name="Read B.A."/>
            <person name="Kegel J."/>
            <person name="Klute M.J."/>
            <person name="Kuo A."/>
            <person name="Lefebvre S.C."/>
            <person name="Maumus F."/>
            <person name="Mayer C."/>
            <person name="Miller J."/>
            <person name="Monier A."/>
            <person name="Salamov A."/>
            <person name="Young J."/>
            <person name="Aguilar M."/>
            <person name="Claverie J.M."/>
            <person name="Frickenhaus S."/>
            <person name="Gonzalez K."/>
            <person name="Herman E.K."/>
            <person name="Lin Y.C."/>
            <person name="Napier J."/>
            <person name="Ogata H."/>
            <person name="Sarno A.F."/>
            <person name="Shmutz J."/>
            <person name="Schroeder D."/>
            <person name="de Vargas C."/>
            <person name="Verret F."/>
            <person name="von Dassow P."/>
            <person name="Valentin K."/>
            <person name="Van de Peer Y."/>
            <person name="Wheeler G."/>
            <person name="Dacks J.B."/>
            <person name="Delwiche C.F."/>
            <person name="Dyhrman S.T."/>
            <person name="Glockner G."/>
            <person name="John U."/>
            <person name="Richards T."/>
            <person name="Worden A.Z."/>
            <person name="Zhang X."/>
            <person name="Grigoriev I.V."/>
            <person name="Allen A.E."/>
            <person name="Bidle K."/>
            <person name="Borodovsky M."/>
            <person name="Bowler C."/>
            <person name="Brownlee C."/>
            <person name="Cock J.M."/>
            <person name="Elias M."/>
            <person name="Gladyshev V.N."/>
            <person name="Groth M."/>
            <person name="Guda C."/>
            <person name="Hadaegh A."/>
            <person name="Iglesias-Rodriguez M.D."/>
            <person name="Jenkins J."/>
            <person name="Jones B.M."/>
            <person name="Lawson T."/>
            <person name="Leese F."/>
            <person name="Lindquist E."/>
            <person name="Lobanov A."/>
            <person name="Lomsadze A."/>
            <person name="Malik S.B."/>
            <person name="Marsh M.E."/>
            <person name="Mackinder L."/>
            <person name="Mock T."/>
            <person name="Mueller-Roeber B."/>
            <person name="Pagarete A."/>
            <person name="Parker M."/>
            <person name="Probert I."/>
            <person name="Quesneville H."/>
            <person name="Raines C."/>
            <person name="Rensing S.A."/>
            <person name="Riano-Pachon D.M."/>
            <person name="Richier S."/>
            <person name="Rokitta S."/>
            <person name="Shiraiwa Y."/>
            <person name="Soanes D.M."/>
            <person name="van der Giezen M."/>
            <person name="Wahlund T.M."/>
            <person name="Williams B."/>
            <person name="Wilson W."/>
            <person name="Wolfe G."/>
            <person name="Wurch L.L."/>
        </authorList>
    </citation>
    <scope>NUCLEOTIDE SEQUENCE</scope>
</reference>
<feature type="transmembrane region" description="Helical" evidence="4">
    <location>
        <begin position="132"/>
        <end position="154"/>
    </location>
</feature>
<proteinExistence type="predicted"/>
<keyword evidence="1" id="KW-0479">Metal-binding</keyword>
<dbReference type="AlphaFoldDB" id="A0A0D3JQ63"/>
<keyword evidence="7" id="KW-1185">Reference proteome</keyword>
<accession>A0A0D3JQ63</accession>
<dbReference type="SUPFAM" id="SSF57850">
    <property type="entry name" value="RING/U-box"/>
    <property type="match status" value="1"/>
</dbReference>
<keyword evidence="4" id="KW-0812">Transmembrane</keyword>
<dbReference type="CDD" id="cd16495">
    <property type="entry name" value="RING_CH-C4HC3_MARCH"/>
    <property type="match status" value="1"/>
</dbReference>
<organism evidence="6 7">
    <name type="scientific">Emiliania huxleyi (strain CCMP1516)</name>
    <dbReference type="NCBI Taxonomy" id="280463"/>
    <lineage>
        <taxon>Eukaryota</taxon>
        <taxon>Haptista</taxon>
        <taxon>Haptophyta</taxon>
        <taxon>Prymnesiophyceae</taxon>
        <taxon>Isochrysidales</taxon>
        <taxon>Noelaerhabdaceae</taxon>
        <taxon>Emiliania</taxon>
    </lineage>
</organism>
<dbReference type="PANTHER" id="PTHR46347">
    <property type="entry name" value="RING/FYVE/PHD ZINC FINGER SUPERFAMILY PROTEIN"/>
    <property type="match status" value="1"/>
</dbReference>
<sequence>MTDDEPCCRICFDTADSSANPLFRPCHCAGTSAWVHVECLDTWRRTSVNKRSFYECDACKFKYKFGARVGDQIFVARLLSTAGAIHALALCLGSLIGWASSALGLTGMHHARFVVGDWFGPGTLRGADRDNAFGHVVALVAIAAGLCIAFYWIYSSLEAWARRTARHAQHIVLDFQPVD</sequence>
<dbReference type="InterPro" id="IPR013083">
    <property type="entry name" value="Znf_RING/FYVE/PHD"/>
</dbReference>
<evidence type="ECO:0000259" key="5">
    <source>
        <dbReference type="PROSITE" id="PS51292"/>
    </source>
</evidence>
<protein>
    <recommendedName>
        <fullName evidence="5">RING-CH-type domain-containing protein</fullName>
    </recommendedName>
</protein>
<dbReference type="STRING" id="2903.R1CRM7"/>
<dbReference type="KEGG" id="ehx:EMIHUDRAFT_237427"/>
<feature type="domain" description="RING-CH-type" evidence="5">
    <location>
        <begin position="1"/>
        <end position="66"/>
    </location>
</feature>
<dbReference type="PROSITE" id="PS51292">
    <property type="entry name" value="ZF_RING_CH"/>
    <property type="match status" value="1"/>
</dbReference>